<dbReference type="Proteomes" id="UP000001194">
    <property type="component" value="Unassembled WGS sequence"/>
</dbReference>
<dbReference type="KEGG" id="lbc:LACBIDRAFT_302390"/>
<sequence>MTHSLFVVTGSRTIGLDCVKSEVEAHGSKRVDECEGCVAVADLQMLFPPIDDNGPQGMRDHVTTTDEHKANGRPQTTMYYDDARATATDNNAPSMTTKDEHKANRRPWTTTTDHDVPRQCEGHCHGRQCTTNDHTQWTMVTMTR</sequence>
<organism evidence="4">
    <name type="scientific">Laccaria bicolor (strain S238N-H82 / ATCC MYA-4686)</name>
    <name type="common">Bicoloured deceiver</name>
    <name type="synonym">Laccaria laccata var. bicolor</name>
    <dbReference type="NCBI Taxonomy" id="486041"/>
    <lineage>
        <taxon>Eukaryota</taxon>
        <taxon>Fungi</taxon>
        <taxon>Dikarya</taxon>
        <taxon>Basidiomycota</taxon>
        <taxon>Agaricomycotina</taxon>
        <taxon>Agaricomycetes</taxon>
        <taxon>Agaricomycetidae</taxon>
        <taxon>Agaricales</taxon>
        <taxon>Agaricineae</taxon>
        <taxon>Hydnangiaceae</taxon>
        <taxon>Laccaria</taxon>
    </lineage>
</organism>
<feature type="region of interest" description="Disordered" evidence="1">
    <location>
        <begin position="50"/>
        <end position="116"/>
    </location>
</feature>
<evidence type="ECO:0000313" key="3">
    <source>
        <dbReference type="EMBL" id="EDQ99302.1"/>
    </source>
</evidence>
<dbReference type="InParanoid" id="B0E1G3"/>
<evidence type="ECO:0000256" key="1">
    <source>
        <dbReference type="SAM" id="MobiDB-lite"/>
    </source>
</evidence>
<accession>B0E1G3</accession>
<evidence type="ECO:0000313" key="4">
    <source>
        <dbReference type="Proteomes" id="UP000001194"/>
    </source>
</evidence>
<dbReference type="HOGENOM" id="CLU_1796814_0_0_1"/>
<dbReference type="EMBL" id="DS547167">
    <property type="protein sequence ID" value="EDQ99302.1"/>
    <property type="molecule type" value="Genomic_DNA"/>
</dbReference>
<dbReference type="RefSeq" id="XP_001890022.1">
    <property type="nucleotide sequence ID" value="XM_001889987.1"/>
</dbReference>
<gene>
    <name evidence="2" type="ORF">LACBIDRAFT_302390</name>
    <name evidence="3" type="ORF">LACBIDRAFT_335130</name>
</gene>
<dbReference type="AlphaFoldDB" id="B0E1G3"/>
<dbReference type="EMBL" id="DS547295">
    <property type="protein sequence ID" value="EDQ98406.1"/>
    <property type="molecule type" value="Genomic_DNA"/>
</dbReference>
<proteinExistence type="predicted"/>
<keyword evidence="4" id="KW-1185">Reference proteome</keyword>
<dbReference type="RefSeq" id="XP_001890940.1">
    <property type="nucleotide sequence ID" value="XM_001890905.1"/>
</dbReference>
<protein>
    <submittedName>
        <fullName evidence="3">Predicted protein</fullName>
    </submittedName>
</protein>
<dbReference type="GeneID" id="6086597"/>
<dbReference type="GeneID" id="6085669"/>
<dbReference type="KEGG" id="lbc:LACBIDRAFT_335130"/>
<evidence type="ECO:0000313" key="2">
    <source>
        <dbReference type="EMBL" id="EDQ98406.1"/>
    </source>
</evidence>
<reference evidence="3 4" key="1">
    <citation type="journal article" date="2008" name="Nature">
        <title>The genome of Laccaria bicolor provides insights into mycorrhizal symbiosis.</title>
        <authorList>
            <person name="Martin F."/>
            <person name="Aerts A."/>
            <person name="Ahren D."/>
            <person name="Brun A."/>
            <person name="Danchin E.G.J."/>
            <person name="Duchaussoy F."/>
            <person name="Gibon J."/>
            <person name="Kohler A."/>
            <person name="Lindquist E."/>
            <person name="Pereda V."/>
            <person name="Salamov A."/>
            <person name="Shapiro H.J."/>
            <person name="Wuyts J."/>
            <person name="Blaudez D."/>
            <person name="Buee M."/>
            <person name="Brokstein P."/>
            <person name="Canbaeck B."/>
            <person name="Cohen D."/>
            <person name="Courty P.E."/>
            <person name="Coutinho P.M."/>
            <person name="Delaruelle C."/>
            <person name="Detter J.C."/>
            <person name="Deveau A."/>
            <person name="DiFazio S."/>
            <person name="Duplessis S."/>
            <person name="Fraissinet-Tachet L."/>
            <person name="Lucic E."/>
            <person name="Frey-Klett P."/>
            <person name="Fourrey C."/>
            <person name="Feussner I."/>
            <person name="Gay G."/>
            <person name="Grimwood J."/>
            <person name="Hoegger P.J."/>
            <person name="Jain P."/>
            <person name="Kilaru S."/>
            <person name="Labbe J."/>
            <person name="Lin Y.C."/>
            <person name="Legue V."/>
            <person name="Le Tacon F."/>
            <person name="Marmeisse R."/>
            <person name="Melayah D."/>
            <person name="Montanini B."/>
            <person name="Muratet M."/>
            <person name="Nehls U."/>
            <person name="Niculita-Hirzel H."/>
            <person name="Oudot-Le Secq M.P."/>
            <person name="Peter M."/>
            <person name="Quesneville H."/>
            <person name="Rajashekar B."/>
            <person name="Reich M."/>
            <person name="Rouhier N."/>
            <person name="Schmutz J."/>
            <person name="Yin T."/>
            <person name="Chalot M."/>
            <person name="Henrissat B."/>
            <person name="Kuees U."/>
            <person name="Lucas S."/>
            <person name="Van de Peer Y."/>
            <person name="Podila G.K."/>
            <person name="Polle A."/>
            <person name="Pukkila P.J."/>
            <person name="Richardson P.M."/>
            <person name="Rouze P."/>
            <person name="Sanders I.R."/>
            <person name="Stajich J.E."/>
            <person name="Tunlid A."/>
            <person name="Tuskan G."/>
            <person name="Grigoriev I.V."/>
        </authorList>
    </citation>
    <scope>NUCLEOTIDE SEQUENCE [LARGE SCALE GENOMIC DNA]</scope>
    <source>
        <strain evidence="4">S238N-H82 / ATCC MYA-4686</strain>
    </source>
</reference>
<feature type="compositionally biased region" description="Basic and acidic residues" evidence="1">
    <location>
        <begin position="58"/>
        <end position="70"/>
    </location>
</feature>
<feature type="compositionally biased region" description="Low complexity" evidence="1">
    <location>
        <begin position="76"/>
        <end position="92"/>
    </location>
</feature>
<name>B0E1G3_LACBS</name>